<dbReference type="Gene3D" id="2.10.25.10">
    <property type="entry name" value="Laminin"/>
    <property type="match status" value="1"/>
</dbReference>
<protein>
    <submittedName>
        <fullName evidence="23">Wall-associated receptor kinase 5</fullName>
    </submittedName>
</protein>
<dbReference type="Pfam" id="PF07714">
    <property type="entry name" value="PK_Tyr_Ser-Thr"/>
    <property type="match status" value="1"/>
</dbReference>
<keyword evidence="6 19" id="KW-0812">Transmembrane</keyword>
<dbReference type="STRING" id="4615.A0A199VU54"/>
<organism evidence="23 24">
    <name type="scientific">Ananas comosus</name>
    <name type="common">Pineapple</name>
    <name type="synonym">Ananas ananas</name>
    <dbReference type="NCBI Taxonomy" id="4615"/>
    <lineage>
        <taxon>Eukaryota</taxon>
        <taxon>Viridiplantae</taxon>
        <taxon>Streptophyta</taxon>
        <taxon>Embryophyta</taxon>
        <taxon>Tracheophyta</taxon>
        <taxon>Spermatophyta</taxon>
        <taxon>Magnoliopsida</taxon>
        <taxon>Liliopsida</taxon>
        <taxon>Poales</taxon>
        <taxon>Bromeliaceae</taxon>
        <taxon>Bromelioideae</taxon>
        <taxon>Ananas</taxon>
    </lineage>
</organism>
<dbReference type="InterPro" id="IPR008271">
    <property type="entry name" value="Ser/Thr_kinase_AS"/>
</dbReference>
<evidence type="ECO:0000256" key="9">
    <source>
        <dbReference type="ARBA" id="ARBA00022741"/>
    </source>
</evidence>
<dbReference type="PROSITE" id="PS01187">
    <property type="entry name" value="EGF_CA"/>
    <property type="match status" value="1"/>
</dbReference>
<evidence type="ECO:0000256" key="18">
    <source>
        <dbReference type="SAM" id="MobiDB-lite"/>
    </source>
</evidence>
<dbReference type="FunFam" id="1.10.510.10:FF:000084">
    <property type="entry name" value="Wall-associated receptor kinase 2"/>
    <property type="match status" value="1"/>
</dbReference>
<dbReference type="Proteomes" id="UP000092600">
    <property type="component" value="Unassembled WGS sequence"/>
</dbReference>
<dbReference type="PROSITE" id="PS50026">
    <property type="entry name" value="EGF_3"/>
    <property type="match status" value="1"/>
</dbReference>
<dbReference type="PROSITE" id="PS00108">
    <property type="entry name" value="PROTEIN_KINASE_ST"/>
    <property type="match status" value="1"/>
</dbReference>
<keyword evidence="9 17" id="KW-0547">Nucleotide-binding</keyword>
<feature type="chain" id="PRO_5008286122" evidence="20">
    <location>
        <begin position="35"/>
        <end position="780"/>
    </location>
</feature>
<dbReference type="EMBL" id="LSRQ01000921">
    <property type="protein sequence ID" value="OAY80225.1"/>
    <property type="molecule type" value="Genomic_DNA"/>
</dbReference>
<gene>
    <name evidence="23" type="ORF">ACMD2_09673</name>
</gene>
<dbReference type="FunFam" id="2.10.25.10:FF:000038">
    <property type="entry name" value="Fibrillin 2"/>
    <property type="match status" value="1"/>
</dbReference>
<dbReference type="GO" id="GO:0004674">
    <property type="term" value="F:protein serine/threonine kinase activity"/>
    <property type="evidence" value="ECO:0007669"/>
    <property type="project" value="UniProtKB-KW"/>
</dbReference>
<evidence type="ECO:0000256" key="14">
    <source>
        <dbReference type="ARBA" id="ARBA00023157"/>
    </source>
</evidence>
<evidence type="ECO:0000256" key="10">
    <source>
        <dbReference type="ARBA" id="ARBA00022777"/>
    </source>
</evidence>
<dbReference type="CDD" id="cd00054">
    <property type="entry name" value="EGF_CA"/>
    <property type="match status" value="1"/>
</dbReference>
<keyword evidence="7 20" id="KW-0732">Signal</keyword>
<dbReference type="AlphaFoldDB" id="A0A199VU54"/>
<dbReference type="Gene3D" id="1.10.510.10">
    <property type="entry name" value="Transferase(Phosphotransferase) domain 1"/>
    <property type="match status" value="1"/>
</dbReference>
<dbReference type="FunFam" id="3.30.200.20:FF:000043">
    <property type="entry name" value="Wall-associated receptor kinase 2"/>
    <property type="match status" value="1"/>
</dbReference>
<dbReference type="PROSITE" id="PS00010">
    <property type="entry name" value="ASX_HYDROXYL"/>
    <property type="match status" value="1"/>
</dbReference>
<dbReference type="PANTHER" id="PTHR27005:SF518">
    <property type="entry name" value="OS04G0599000 PROTEIN"/>
    <property type="match status" value="1"/>
</dbReference>
<keyword evidence="11 17" id="KW-0067">ATP-binding</keyword>
<feature type="domain" description="EGF-like" evidence="22">
    <location>
        <begin position="330"/>
        <end position="373"/>
    </location>
</feature>
<evidence type="ECO:0000256" key="6">
    <source>
        <dbReference type="ARBA" id="ARBA00022692"/>
    </source>
</evidence>
<evidence type="ECO:0000256" key="16">
    <source>
        <dbReference type="PROSITE-ProRule" id="PRU00076"/>
    </source>
</evidence>
<evidence type="ECO:0000256" key="1">
    <source>
        <dbReference type="ARBA" id="ARBA00004479"/>
    </source>
</evidence>
<evidence type="ECO:0000256" key="5">
    <source>
        <dbReference type="ARBA" id="ARBA00022679"/>
    </source>
</evidence>
<evidence type="ECO:0000313" key="23">
    <source>
        <dbReference type="EMBL" id="OAY80225.1"/>
    </source>
</evidence>
<keyword evidence="13 19" id="KW-0472">Membrane</keyword>
<keyword evidence="8" id="KW-0677">Repeat</keyword>
<dbReference type="InterPro" id="IPR011009">
    <property type="entry name" value="Kinase-like_dom_sf"/>
</dbReference>
<reference evidence="23 24" key="1">
    <citation type="journal article" date="2016" name="DNA Res.">
        <title>The draft genome of MD-2 pineapple using hybrid error correction of long reads.</title>
        <authorList>
            <person name="Redwan R.M."/>
            <person name="Saidin A."/>
            <person name="Kumar S.V."/>
        </authorList>
    </citation>
    <scope>NUCLEOTIDE SEQUENCE [LARGE SCALE GENOMIC DNA]</scope>
    <source>
        <strain evidence="24">cv. MD2</strain>
        <tissue evidence="23">Leaf</tissue>
    </source>
</reference>
<evidence type="ECO:0000256" key="19">
    <source>
        <dbReference type="SAM" id="Phobius"/>
    </source>
</evidence>
<evidence type="ECO:0000256" key="20">
    <source>
        <dbReference type="SAM" id="SignalP"/>
    </source>
</evidence>
<dbReference type="GO" id="GO:0005524">
    <property type="term" value="F:ATP binding"/>
    <property type="evidence" value="ECO:0007669"/>
    <property type="project" value="UniProtKB-UniRule"/>
</dbReference>
<keyword evidence="14" id="KW-1015">Disulfide bond</keyword>
<evidence type="ECO:0000256" key="15">
    <source>
        <dbReference type="ARBA" id="ARBA00058961"/>
    </source>
</evidence>
<keyword evidence="10 23" id="KW-0418">Kinase</keyword>
<comment type="subcellular location">
    <subcellularLocation>
        <location evidence="1">Membrane</location>
        <topology evidence="1">Single-pass type I membrane protein</topology>
    </subcellularLocation>
</comment>
<keyword evidence="3 16" id="KW-0245">EGF-like domain</keyword>
<dbReference type="SMART" id="SM00181">
    <property type="entry name" value="EGF"/>
    <property type="match status" value="2"/>
</dbReference>
<evidence type="ECO:0000256" key="3">
    <source>
        <dbReference type="ARBA" id="ARBA00022536"/>
    </source>
</evidence>
<evidence type="ECO:0000256" key="11">
    <source>
        <dbReference type="ARBA" id="ARBA00022840"/>
    </source>
</evidence>
<keyword evidence="5" id="KW-0808">Transferase</keyword>
<keyword evidence="2" id="KW-0723">Serine/threonine-protein kinase</keyword>
<proteinExistence type="predicted"/>
<evidence type="ECO:0000256" key="4">
    <source>
        <dbReference type="ARBA" id="ARBA00022553"/>
    </source>
</evidence>
<evidence type="ECO:0000313" key="24">
    <source>
        <dbReference type="Proteomes" id="UP000092600"/>
    </source>
</evidence>
<keyword evidence="12 19" id="KW-1133">Transmembrane helix</keyword>
<evidence type="ECO:0000256" key="12">
    <source>
        <dbReference type="ARBA" id="ARBA00022989"/>
    </source>
</evidence>
<feature type="domain" description="Protein kinase" evidence="21">
    <location>
        <begin position="450"/>
        <end position="722"/>
    </location>
</feature>
<evidence type="ECO:0000259" key="21">
    <source>
        <dbReference type="PROSITE" id="PS50011"/>
    </source>
</evidence>
<dbReference type="PROSITE" id="PS50011">
    <property type="entry name" value="PROTEIN_KINASE_DOM"/>
    <property type="match status" value="1"/>
</dbReference>
<dbReference type="InterPro" id="IPR000719">
    <property type="entry name" value="Prot_kinase_dom"/>
</dbReference>
<dbReference type="Gene3D" id="3.30.200.20">
    <property type="entry name" value="Phosphorylase Kinase, domain 1"/>
    <property type="match status" value="1"/>
</dbReference>
<dbReference type="PANTHER" id="PTHR27005">
    <property type="entry name" value="WALL-ASSOCIATED RECEPTOR KINASE-LIKE 21"/>
    <property type="match status" value="1"/>
</dbReference>
<evidence type="ECO:0000256" key="8">
    <source>
        <dbReference type="ARBA" id="ARBA00022737"/>
    </source>
</evidence>
<evidence type="ECO:0000256" key="2">
    <source>
        <dbReference type="ARBA" id="ARBA00022527"/>
    </source>
</evidence>
<sequence length="780" mass="85595">MVFRLPRDHLPDLHVHSLLLLVLLGILSPPPSSSNYIDPSALLPDAPPCYNSSIIQYPFAIVDPNNTRLGPLPPRRGFELSCGGSAPALSLPSAPARPYVVLDISILSGYVRIVGRAVAWRCYDNSSGASLPPPDRGLSLRGTPYTFSDAHNKFTAVGCDAMVLMLAQGGGANHRYSGGCVSFCATNDSIVSGACSGVGCCQVSLPKGLKSLNFSFTSIRSLTGSTHKDQSGEPCSKAFIVDEDYYAFSKKDLVGNPEDQYRPMVLEWSIGEETCAEVTGKRGGEFDDDYACKGSSYCYDSTNGIGYRCNCSRGFRGNPYLEETEGGCQDIDECADPKTNPCVHKCINTVGGFNCTCPFGISGDGLRAGSGCEGLAPLAIGLVAGLGLLAVLLALGFWAEWFRKKRKQTKLRQKFFLQNGGLMLQQQIFSQKAPARIFTSEELRKATDNFSKDRILGRGGYGTVYKGVLSDQTVVAIKKSKMVDQTQIEQFVNEVVILSQINHRNVVKLLGCCLETQVPLLVYEFISNGTLFNHLHSNQTAPMPWEDRLRIAVETAASLAYLHSATKVPIIHRDVKSANILLDECYNAKVSDFGASRLVPYDQTHITTVVQGTLGYLDPEYFSTSLLTDKSDVYSFGVVLIEILTREMPISFCRSEEGRNLASHFTMLVEQNRLLEMLDQRVVKEAGVRHLNEIPKVALRCLRIKGEERPKMKEVLVELDALRRLMKQHSAEKSQEKLNIPPQSQIQKEISADGPSALCCSNSQQDSLEDALPLSMDFPW</sequence>
<feature type="signal peptide" evidence="20">
    <location>
        <begin position="1"/>
        <end position="34"/>
    </location>
</feature>
<evidence type="ECO:0000259" key="22">
    <source>
        <dbReference type="PROSITE" id="PS50026"/>
    </source>
</evidence>
<dbReference type="SMART" id="SM00179">
    <property type="entry name" value="EGF_CA"/>
    <property type="match status" value="1"/>
</dbReference>
<dbReference type="InterPro" id="IPR000152">
    <property type="entry name" value="EGF-type_Asp/Asn_hydroxyl_site"/>
</dbReference>
<name>A0A199VU54_ANACO</name>
<dbReference type="CDD" id="cd14066">
    <property type="entry name" value="STKc_IRAK"/>
    <property type="match status" value="1"/>
</dbReference>
<dbReference type="GO" id="GO:0007166">
    <property type="term" value="P:cell surface receptor signaling pathway"/>
    <property type="evidence" value="ECO:0007669"/>
    <property type="project" value="InterPro"/>
</dbReference>
<dbReference type="Pfam" id="PF07645">
    <property type="entry name" value="EGF_CA"/>
    <property type="match status" value="1"/>
</dbReference>
<dbReference type="InterPro" id="IPR018097">
    <property type="entry name" value="EGF_Ca-bd_CS"/>
</dbReference>
<dbReference type="InterPro" id="IPR001245">
    <property type="entry name" value="Ser-Thr/Tyr_kinase_cat_dom"/>
</dbReference>
<dbReference type="InterPro" id="IPR001881">
    <property type="entry name" value="EGF-like_Ca-bd_dom"/>
</dbReference>
<feature type="transmembrane region" description="Helical" evidence="19">
    <location>
        <begin position="378"/>
        <end position="402"/>
    </location>
</feature>
<evidence type="ECO:0000256" key="13">
    <source>
        <dbReference type="ARBA" id="ARBA00023136"/>
    </source>
</evidence>
<dbReference type="InterPro" id="IPR017441">
    <property type="entry name" value="Protein_kinase_ATP_BS"/>
</dbReference>
<dbReference type="InterPro" id="IPR045274">
    <property type="entry name" value="WAK-like"/>
</dbReference>
<feature type="binding site" evidence="17">
    <location>
        <position position="479"/>
    </location>
    <ligand>
        <name>ATP</name>
        <dbReference type="ChEBI" id="CHEBI:30616"/>
    </ligand>
</feature>
<dbReference type="SUPFAM" id="SSF57196">
    <property type="entry name" value="EGF/Laminin"/>
    <property type="match status" value="1"/>
</dbReference>
<dbReference type="InterPro" id="IPR000742">
    <property type="entry name" value="EGF"/>
</dbReference>
<dbReference type="GO" id="GO:0005886">
    <property type="term" value="C:plasma membrane"/>
    <property type="evidence" value="ECO:0007669"/>
    <property type="project" value="TreeGrafter"/>
</dbReference>
<comment type="caution">
    <text evidence="16">Lacks conserved residue(s) required for the propagation of feature annotation.</text>
</comment>
<evidence type="ECO:0000256" key="17">
    <source>
        <dbReference type="PROSITE-ProRule" id="PRU10141"/>
    </source>
</evidence>
<dbReference type="SUPFAM" id="SSF56112">
    <property type="entry name" value="Protein kinase-like (PK-like)"/>
    <property type="match status" value="1"/>
</dbReference>
<dbReference type="InterPro" id="IPR049883">
    <property type="entry name" value="NOTCH1_EGF-like"/>
</dbReference>
<feature type="region of interest" description="Disordered" evidence="18">
    <location>
        <begin position="730"/>
        <end position="767"/>
    </location>
</feature>
<accession>A0A199VU54</accession>
<comment type="caution">
    <text evidence="23">The sequence shown here is derived from an EMBL/GenBank/DDBJ whole genome shotgun (WGS) entry which is preliminary data.</text>
</comment>
<dbReference type="GO" id="GO:0005509">
    <property type="term" value="F:calcium ion binding"/>
    <property type="evidence" value="ECO:0007669"/>
    <property type="project" value="InterPro"/>
</dbReference>
<dbReference type="SMART" id="SM00220">
    <property type="entry name" value="S_TKc"/>
    <property type="match status" value="1"/>
</dbReference>
<comment type="function">
    <text evidence="15">Serine/threonine-protein kinase that may function as a signaling receptor of extracellular matrix component. Binding to pectin may have significance in the control of cell expansion, morphogenesis and development.</text>
</comment>
<evidence type="ECO:0000256" key="7">
    <source>
        <dbReference type="ARBA" id="ARBA00022729"/>
    </source>
</evidence>
<keyword evidence="23" id="KW-0675">Receptor</keyword>
<dbReference type="PROSITE" id="PS00107">
    <property type="entry name" value="PROTEIN_KINASE_ATP"/>
    <property type="match status" value="1"/>
</dbReference>
<keyword evidence="4" id="KW-0597">Phosphoprotein</keyword>